<reference evidence="2" key="1">
    <citation type="journal article" date="2023" name="Science">
        <title>Elucidation of the pathway for biosynthesis of saponin adjuvants from the soapbark tree.</title>
        <authorList>
            <person name="Reed J."/>
            <person name="Orme A."/>
            <person name="El-Demerdash A."/>
            <person name="Owen C."/>
            <person name="Martin L.B.B."/>
            <person name="Misra R.C."/>
            <person name="Kikuchi S."/>
            <person name="Rejzek M."/>
            <person name="Martin A.C."/>
            <person name="Harkess A."/>
            <person name="Leebens-Mack J."/>
            <person name="Louveau T."/>
            <person name="Stephenson M.J."/>
            <person name="Osbourn A."/>
        </authorList>
    </citation>
    <scope>NUCLEOTIDE SEQUENCE</scope>
    <source>
        <strain evidence="2">S10</strain>
    </source>
</reference>
<evidence type="ECO:0000313" key="2">
    <source>
        <dbReference type="EMBL" id="KAJ7946172.1"/>
    </source>
</evidence>
<name>A0AAD7KUU5_QUISA</name>
<comment type="caution">
    <text evidence="2">The sequence shown here is derived from an EMBL/GenBank/DDBJ whole genome shotgun (WGS) entry which is preliminary data.</text>
</comment>
<protein>
    <submittedName>
        <fullName evidence="2">Myosin heavy chain-like protein</fullName>
    </submittedName>
</protein>
<feature type="coiled-coil region" evidence="1">
    <location>
        <begin position="359"/>
        <end position="420"/>
    </location>
</feature>
<evidence type="ECO:0000256" key="1">
    <source>
        <dbReference type="SAM" id="Coils"/>
    </source>
</evidence>
<dbReference type="KEGG" id="qsa:O6P43_031138"/>
<accession>A0AAD7KUU5</accession>
<dbReference type="PANTHER" id="PTHR35712:SF1">
    <property type="entry name" value="MYOSIN HEAVY CHAIN-LIKE PROTEIN"/>
    <property type="match status" value="1"/>
</dbReference>
<feature type="coiled-coil region" evidence="1">
    <location>
        <begin position="128"/>
        <end position="155"/>
    </location>
</feature>
<keyword evidence="1" id="KW-0175">Coiled coil</keyword>
<organism evidence="2 3">
    <name type="scientific">Quillaja saponaria</name>
    <name type="common">Soap bark tree</name>
    <dbReference type="NCBI Taxonomy" id="32244"/>
    <lineage>
        <taxon>Eukaryota</taxon>
        <taxon>Viridiplantae</taxon>
        <taxon>Streptophyta</taxon>
        <taxon>Embryophyta</taxon>
        <taxon>Tracheophyta</taxon>
        <taxon>Spermatophyta</taxon>
        <taxon>Magnoliopsida</taxon>
        <taxon>eudicotyledons</taxon>
        <taxon>Gunneridae</taxon>
        <taxon>Pentapetalae</taxon>
        <taxon>rosids</taxon>
        <taxon>fabids</taxon>
        <taxon>Fabales</taxon>
        <taxon>Quillajaceae</taxon>
        <taxon>Quillaja</taxon>
    </lineage>
</organism>
<feature type="coiled-coil region" evidence="1">
    <location>
        <begin position="20"/>
        <end position="47"/>
    </location>
</feature>
<dbReference type="EMBL" id="JARAOO010000013">
    <property type="protein sequence ID" value="KAJ7946172.1"/>
    <property type="molecule type" value="Genomic_DNA"/>
</dbReference>
<sequence>MQQAGPSYIAVATKMHFQRTAGLEQEIENLKNKLAACTREKLNFQEELSEAYRIKSQLADLHSAEVAKNMEAEKQVKFFQGCVAAAFSERDNSIMEVMMVTISIFLAEEAKEKEEIMSQKLIFVQKRVEELTSDCLELKKLNDQLRIELAKQDERNETFNLVISKFYEIKQHSSPGFEGTSWDDKCGCLLDDPDEMWSFNDTSTSEYISALEEELQMVRNSVDNLQNRLRVGLDIENHYKKRIIELEKKQILTDKVIKNGIAELKYYHSQHKTHILNFLEEGESSIKSISNLIDERIRKFDVSITSYLGPHRDSDLQEYECRNVDTSAHAKPYTVYKGKDPSLLDGGNDQKDDASKALAQALQEKVAALMLLSQQEERELLGTNVNSALQRKVEELQRNLQQVTNEKVTALMELAQLKLEHHLLLKNLGQENKQVNFAGIGESKLTTHERDGRFRNLMKKTYLRRWIGPVGVSGNEADVDPNIEGKLFTQRSNGMDFARMKIENATLKESVECLERLTSSVHKLRLSLLQAAKESAVCKDTNAGISEILGDIVGEVKLLKTALCSSLPISWSAEADIDSISEKVGNELGDVNQGSSNEKIDFVSAAGFEMVELLLFAVQILKDNKNQGGS</sequence>
<gene>
    <name evidence="2" type="ORF">O6P43_031138</name>
</gene>
<dbReference type="AlphaFoldDB" id="A0AAD7KUU5"/>
<keyword evidence="3" id="KW-1185">Reference proteome</keyword>
<proteinExistence type="predicted"/>
<evidence type="ECO:0000313" key="3">
    <source>
        <dbReference type="Proteomes" id="UP001163823"/>
    </source>
</evidence>
<dbReference type="PANTHER" id="PTHR35712">
    <property type="entry name" value="MYOSIN HEAVY CHAIN-LIKE PROTEIN"/>
    <property type="match status" value="1"/>
</dbReference>
<dbReference type="Proteomes" id="UP001163823">
    <property type="component" value="Chromosome 13"/>
</dbReference>